<dbReference type="InterPro" id="IPR033138">
    <property type="entry name" value="Cu_oxidase_CS"/>
</dbReference>
<dbReference type="CDD" id="cd13876">
    <property type="entry name" value="CuRO_2_Abr2_like"/>
    <property type="match status" value="1"/>
</dbReference>
<evidence type="ECO:0000256" key="2">
    <source>
        <dbReference type="ARBA" id="ARBA00022723"/>
    </source>
</evidence>
<keyword evidence="2" id="KW-0479">Metal-binding</keyword>
<evidence type="ECO:0000256" key="4">
    <source>
        <dbReference type="ARBA" id="ARBA00023002"/>
    </source>
</evidence>
<dbReference type="GO" id="GO:0016491">
    <property type="term" value="F:oxidoreductase activity"/>
    <property type="evidence" value="ECO:0007669"/>
    <property type="project" value="UniProtKB-KW"/>
</dbReference>
<sequence>MMAHSSRILPTLALLVTLAHGARVHFDLDLTWKVGAPNGQERQMVFVNGQFPGPPMVLDQGDDVTVTVTNHLPFNTSVHFHGIEQKNTAWADGVPGLTQWAIAPENTFTYQWHANEYGTYWYHSHDMATLQDGLYGAIRIRPSNQTEDPFSMITTNATELSAIRQAVQNAELIVVSDWSQYTSFEYMDAMKQTGYDIFCSDSILIQGKGAVYCPPQEELISLMPSSVQQVLQANVTDKGCLPFVNGTQGLWEHHPEKLPAKLNDGCVASEGSRATVTVDPSHGWASLNFIGAASEKALVVSVDEHPMWIYEVDGRYIEPQYADTFEFYNGERYAALIKLDKEPANYNITITDTGGNQIIAGYANLQYRGAENSTRKSTPYINYGGQPTSSDVVALNVSVLPPFPEIHPPEKADDFFLLNLSRINSSWEWSLDGTSFLPADLDSMEPVLYNKESPGLENSLKITTRNNTWVDIVYQLRLGNASVTPVQPPHPIHKHSNKMFLIGSAQGTFNWSSIDEGVAASPQSFFLDKPLYRDTFVTSPRGEAWIAIRYFVQNPGPFLLHCHMETHLWSGMGMVLLDGYDVWDQIQSDHWEESC</sequence>
<keyword evidence="6" id="KW-0325">Glycoprotein</keyword>
<dbReference type="FunFam" id="2.60.40.420:FF:000036">
    <property type="entry name" value="L-ascorbate oxidase"/>
    <property type="match status" value="1"/>
</dbReference>
<evidence type="ECO:0000259" key="9">
    <source>
        <dbReference type="Pfam" id="PF07731"/>
    </source>
</evidence>
<dbReference type="Pfam" id="PF07732">
    <property type="entry name" value="Cu-oxidase_3"/>
    <property type="match status" value="1"/>
</dbReference>
<feature type="signal peptide" evidence="7">
    <location>
        <begin position="1"/>
        <end position="21"/>
    </location>
</feature>
<feature type="chain" id="PRO_5022071503" evidence="7">
    <location>
        <begin position="22"/>
        <end position="595"/>
    </location>
</feature>
<protein>
    <submittedName>
        <fullName evidence="11">Uncharacterized protein</fullName>
    </submittedName>
</protein>
<proteinExistence type="inferred from homology"/>
<dbReference type="PROSITE" id="PS00079">
    <property type="entry name" value="MULTICOPPER_OXIDASE1"/>
    <property type="match status" value="2"/>
</dbReference>
<evidence type="ECO:0000313" key="11">
    <source>
        <dbReference type="EMBL" id="GAM36272.1"/>
    </source>
</evidence>
<gene>
    <name evidence="11" type="ORF">TCE0_018r05238</name>
</gene>
<dbReference type="Proteomes" id="UP000053095">
    <property type="component" value="Unassembled WGS sequence"/>
</dbReference>
<dbReference type="InterPro" id="IPR008972">
    <property type="entry name" value="Cupredoxin"/>
</dbReference>
<keyword evidence="12" id="KW-1185">Reference proteome</keyword>
<dbReference type="InterPro" id="IPR045087">
    <property type="entry name" value="Cu-oxidase_fam"/>
</dbReference>
<dbReference type="AlphaFoldDB" id="A0A510NVK6"/>
<feature type="domain" description="Plastocyanin-like" evidence="8">
    <location>
        <begin position="172"/>
        <end position="368"/>
    </location>
</feature>
<dbReference type="InterPro" id="IPR002355">
    <property type="entry name" value="Cu_oxidase_Cu_BS"/>
</dbReference>
<dbReference type="Pfam" id="PF00394">
    <property type="entry name" value="Cu-oxidase"/>
    <property type="match status" value="1"/>
</dbReference>
<evidence type="ECO:0000259" key="8">
    <source>
        <dbReference type="Pfam" id="PF00394"/>
    </source>
</evidence>
<dbReference type="InterPro" id="IPR001117">
    <property type="entry name" value="Cu-oxidase_2nd"/>
</dbReference>
<dbReference type="PROSITE" id="PS00080">
    <property type="entry name" value="MULTICOPPER_OXIDASE2"/>
    <property type="match status" value="1"/>
</dbReference>
<evidence type="ECO:0000256" key="7">
    <source>
        <dbReference type="SAM" id="SignalP"/>
    </source>
</evidence>
<evidence type="ECO:0000256" key="6">
    <source>
        <dbReference type="ARBA" id="ARBA00023180"/>
    </source>
</evidence>
<dbReference type="PANTHER" id="PTHR11709">
    <property type="entry name" value="MULTI-COPPER OXIDASE"/>
    <property type="match status" value="1"/>
</dbReference>
<keyword evidence="4" id="KW-0560">Oxidoreductase</keyword>
<keyword evidence="5" id="KW-0186">Copper</keyword>
<feature type="domain" description="Plastocyanin-like" evidence="9">
    <location>
        <begin position="450"/>
        <end position="577"/>
    </location>
</feature>
<keyword evidence="3 7" id="KW-0732">Signal</keyword>
<comment type="similarity">
    <text evidence="1">Belongs to the multicopper oxidase family.</text>
</comment>
<dbReference type="PANTHER" id="PTHR11709:SF488">
    <property type="entry name" value="LACCASE-RELATED"/>
    <property type="match status" value="1"/>
</dbReference>
<dbReference type="InterPro" id="IPR011707">
    <property type="entry name" value="Cu-oxidase-like_N"/>
</dbReference>
<dbReference type="CDD" id="cd13850">
    <property type="entry name" value="CuRO_1_Abr2_like"/>
    <property type="match status" value="1"/>
</dbReference>
<organism evidence="11 12">
    <name type="scientific">Talaromyces pinophilus</name>
    <name type="common">Penicillium pinophilum</name>
    <dbReference type="NCBI Taxonomy" id="128442"/>
    <lineage>
        <taxon>Eukaryota</taxon>
        <taxon>Fungi</taxon>
        <taxon>Dikarya</taxon>
        <taxon>Ascomycota</taxon>
        <taxon>Pezizomycotina</taxon>
        <taxon>Eurotiomycetes</taxon>
        <taxon>Eurotiomycetidae</taxon>
        <taxon>Eurotiales</taxon>
        <taxon>Trichocomaceae</taxon>
        <taxon>Talaromyces</taxon>
        <taxon>Talaromyces sect. Talaromyces</taxon>
    </lineage>
</organism>
<dbReference type="EMBL" id="DF933814">
    <property type="protein sequence ID" value="GAM36272.1"/>
    <property type="molecule type" value="Genomic_DNA"/>
</dbReference>
<feature type="domain" description="Plastocyanin-like" evidence="10">
    <location>
        <begin position="34"/>
        <end position="144"/>
    </location>
</feature>
<dbReference type="CDD" id="cd13898">
    <property type="entry name" value="CuRO_3_Abr2_like"/>
    <property type="match status" value="1"/>
</dbReference>
<evidence type="ECO:0000259" key="10">
    <source>
        <dbReference type="Pfam" id="PF07732"/>
    </source>
</evidence>
<evidence type="ECO:0000256" key="1">
    <source>
        <dbReference type="ARBA" id="ARBA00010609"/>
    </source>
</evidence>
<dbReference type="Gene3D" id="2.60.40.420">
    <property type="entry name" value="Cupredoxins - blue copper proteins"/>
    <property type="match status" value="3"/>
</dbReference>
<evidence type="ECO:0000256" key="5">
    <source>
        <dbReference type="ARBA" id="ARBA00023008"/>
    </source>
</evidence>
<name>A0A510NVK6_TALPI</name>
<dbReference type="InterPro" id="IPR011706">
    <property type="entry name" value="Cu-oxidase_C"/>
</dbReference>
<reference evidence="12" key="1">
    <citation type="journal article" date="2015" name="Genome Announc.">
        <title>Draft genome sequence of Talaromyces cellulolyticus strain Y-94, a source of lignocellulosic biomass-degrading enzymes.</title>
        <authorList>
            <person name="Fujii T."/>
            <person name="Koike H."/>
            <person name="Sawayama S."/>
            <person name="Yano S."/>
            <person name="Inoue H."/>
        </authorList>
    </citation>
    <scope>NUCLEOTIDE SEQUENCE [LARGE SCALE GENOMIC DNA]</scope>
    <source>
        <strain evidence="12">Y-94</strain>
    </source>
</reference>
<dbReference type="SUPFAM" id="SSF49503">
    <property type="entry name" value="Cupredoxins"/>
    <property type="match status" value="3"/>
</dbReference>
<evidence type="ECO:0000313" key="12">
    <source>
        <dbReference type="Proteomes" id="UP000053095"/>
    </source>
</evidence>
<evidence type="ECO:0000256" key="3">
    <source>
        <dbReference type="ARBA" id="ARBA00022729"/>
    </source>
</evidence>
<accession>A0A510NVK6</accession>
<dbReference type="GO" id="GO:0005507">
    <property type="term" value="F:copper ion binding"/>
    <property type="evidence" value="ECO:0007669"/>
    <property type="project" value="InterPro"/>
</dbReference>
<dbReference type="Pfam" id="PF07731">
    <property type="entry name" value="Cu-oxidase_2"/>
    <property type="match status" value="1"/>
</dbReference>